<dbReference type="InterPro" id="IPR020449">
    <property type="entry name" value="Tscrpt_reg_AraC-type_HTH"/>
</dbReference>
<comment type="caution">
    <text evidence="5">The sequence shown here is derived from an EMBL/GenBank/DDBJ whole genome shotgun (WGS) entry which is preliminary data.</text>
</comment>
<keyword evidence="1" id="KW-0805">Transcription regulation</keyword>
<sequence>MELEKQDEKHLYDLNIQDIQTIYKIKEQILEHPEIPPIIKELAVCATMSPSKLKRLFKQIFGNPIFNYCQEFRMKEAARLLKEEKLSVSDVGYQLGFTNLSHFSRVFQEHIGMKPKQYSQS</sequence>
<organism evidence="5">
    <name type="scientific">termite gut metagenome</name>
    <dbReference type="NCBI Taxonomy" id="433724"/>
    <lineage>
        <taxon>unclassified sequences</taxon>
        <taxon>metagenomes</taxon>
        <taxon>organismal metagenomes</taxon>
    </lineage>
</organism>
<proteinExistence type="predicted"/>
<dbReference type="Gene3D" id="1.10.10.60">
    <property type="entry name" value="Homeodomain-like"/>
    <property type="match status" value="2"/>
</dbReference>
<keyword evidence="3" id="KW-0804">Transcription</keyword>
<dbReference type="InterPro" id="IPR018062">
    <property type="entry name" value="HTH_AraC-typ_CS"/>
</dbReference>
<dbReference type="GO" id="GO:0003700">
    <property type="term" value="F:DNA-binding transcription factor activity"/>
    <property type="evidence" value="ECO:0007669"/>
    <property type="project" value="InterPro"/>
</dbReference>
<feature type="domain" description="HTH araC/xylS-type" evidence="4">
    <location>
        <begin position="23"/>
        <end position="121"/>
    </location>
</feature>
<keyword evidence="2" id="KW-0238">DNA-binding</keyword>
<evidence type="ECO:0000256" key="1">
    <source>
        <dbReference type="ARBA" id="ARBA00023015"/>
    </source>
</evidence>
<dbReference type="PROSITE" id="PS00041">
    <property type="entry name" value="HTH_ARAC_FAMILY_1"/>
    <property type="match status" value="1"/>
</dbReference>
<reference evidence="5" key="1">
    <citation type="submission" date="2019-03" db="EMBL/GenBank/DDBJ databases">
        <title>Single cell metagenomics reveals metabolic interactions within the superorganism composed of flagellate Streblomastix strix and complex community of Bacteroidetes bacteria on its surface.</title>
        <authorList>
            <person name="Treitli S.C."/>
            <person name="Kolisko M."/>
            <person name="Husnik F."/>
            <person name="Keeling P."/>
            <person name="Hampl V."/>
        </authorList>
    </citation>
    <scope>NUCLEOTIDE SEQUENCE</scope>
    <source>
        <strain evidence="5">STM</strain>
    </source>
</reference>
<dbReference type="PRINTS" id="PR00032">
    <property type="entry name" value="HTHARAC"/>
</dbReference>
<dbReference type="PANTHER" id="PTHR47893:SF1">
    <property type="entry name" value="REGULATORY PROTEIN PCHR"/>
    <property type="match status" value="1"/>
</dbReference>
<gene>
    <name evidence="5" type="ORF">EZS27_028508</name>
</gene>
<evidence type="ECO:0000256" key="3">
    <source>
        <dbReference type="ARBA" id="ARBA00023163"/>
    </source>
</evidence>
<dbReference type="Pfam" id="PF12833">
    <property type="entry name" value="HTH_18"/>
    <property type="match status" value="1"/>
</dbReference>
<dbReference type="InterPro" id="IPR053142">
    <property type="entry name" value="PchR_regulatory_protein"/>
</dbReference>
<dbReference type="PANTHER" id="PTHR47893">
    <property type="entry name" value="REGULATORY PROTEIN PCHR"/>
    <property type="match status" value="1"/>
</dbReference>
<dbReference type="InterPro" id="IPR009057">
    <property type="entry name" value="Homeodomain-like_sf"/>
</dbReference>
<dbReference type="InterPro" id="IPR018060">
    <property type="entry name" value="HTH_AraC"/>
</dbReference>
<evidence type="ECO:0000256" key="2">
    <source>
        <dbReference type="ARBA" id="ARBA00023125"/>
    </source>
</evidence>
<dbReference type="SMART" id="SM00342">
    <property type="entry name" value="HTH_ARAC"/>
    <property type="match status" value="1"/>
</dbReference>
<dbReference type="AlphaFoldDB" id="A0A5J4QIX8"/>
<name>A0A5J4QIX8_9ZZZZ</name>
<protein>
    <submittedName>
        <fullName evidence="5">Regulatory protein PchR</fullName>
    </submittedName>
</protein>
<dbReference type="EMBL" id="SNRY01003185">
    <property type="protein sequence ID" value="KAA6321896.1"/>
    <property type="molecule type" value="Genomic_DNA"/>
</dbReference>
<dbReference type="SUPFAM" id="SSF46689">
    <property type="entry name" value="Homeodomain-like"/>
    <property type="match status" value="2"/>
</dbReference>
<dbReference type="GO" id="GO:0043565">
    <property type="term" value="F:sequence-specific DNA binding"/>
    <property type="evidence" value="ECO:0007669"/>
    <property type="project" value="InterPro"/>
</dbReference>
<evidence type="ECO:0000259" key="4">
    <source>
        <dbReference type="PROSITE" id="PS01124"/>
    </source>
</evidence>
<evidence type="ECO:0000313" key="5">
    <source>
        <dbReference type="EMBL" id="KAA6321896.1"/>
    </source>
</evidence>
<dbReference type="PROSITE" id="PS01124">
    <property type="entry name" value="HTH_ARAC_FAMILY_2"/>
    <property type="match status" value="1"/>
</dbReference>
<accession>A0A5J4QIX8</accession>